<reference evidence="3 4" key="1">
    <citation type="journal article" date="2015" name="Genome Announc.">
        <title>Expanding the biotechnology potential of lactobacilli through comparative genomics of 213 strains and associated genera.</title>
        <authorList>
            <person name="Sun Z."/>
            <person name="Harris H.M."/>
            <person name="McCann A."/>
            <person name="Guo C."/>
            <person name="Argimon S."/>
            <person name="Zhang W."/>
            <person name="Yang X."/>
            <person name="Jeffery I.B."/>
            <person name="Cooney J.C."/>
            <person name="Kagawa T.F."/>
            <person name="Liu W."/>
            <person name="Song Y."/>
            <person name="Salvetti E."/>
            <person name="Wrobel A."/>
            <person name="Rasinkangas P."/>
            <person name="Parkhill J."/>
            <person name="Rea M.C."/>
            <person name="O'Sullivan O."/>
            <person name="Ritari J."/>
            <person name="Douillard F.P."/>
            <person name="Paul Ross R."/>
            <person name="Yang R."/>
            <person name="Briner A.E."/>
            <person name="Felis G.E."/>
            <person name="de Vos W.M."/>
            <person name="Barrangou R."/>
            <person name="Klaenhammer T.R."/>
            <person name="Caufield P.W."/>
            <person name="Cui Y."/>
            <person name="Zhang H."/>
            <person name="O'Toole P.W."/>
        </authorList>
    </citation>
    <scope>NUCLEOTIDE SEQUENCE [LARGE SCALE GENOMIC DNA]</scope>
    <source>
        <strain evidence="3 4">NBRC 103219</strain>
    </source>
</reference>
<dbReference type="PATRIC" id="fig|449659.4.peg.1382"/>
<accession>A0A0R2LDY7</accession>
<keyword evidence="1" id="KW-1133">Transmembrane helix</keyword>
<dbReference type="RefSeq" id="WP_017866847.1">
    <property type="nucleotide sequence ID" value="NZ_BJYB01000053.1"/>
</dbReference>
<sequence>MLKSYQKHATVTRISQIITSLFSTVLSVPTIKNIAALILAMVSLSGISSVRHLYDCFLGSFQNKSLNSYYHTLAKVGAKLSELELCVLRQLFKLPHLTELLKQYPILFLVDDTLQPKFGKKFEHVKVLHDHARHLGKEFVNAHDFVTLAVAFPMRAPTEPRSVQYLMVPFACRMYQPEGDSKLKMAAELAEQALKIVGQQHIIFECDSWYPKKEVLNFVKNHDNVDFIANIRKDTALYQLPQRTGKRGRPRKYGQKFQTTDIVLTDQDEHYAVGMTKCMTKLFDQAVWIIRSQNCHEGERLFISTLPAQNLPELTPHKTGFWRILDYYNQRWKIETYFYEIKKFWSFGSYQVRSQDKIEGLHFIANLAYLLTQLLPQVRPEWQELRGQGISARKNALSRAITKERIFTSLAQAAQKHQNSEIILQFILDVGSKTRKNS</sequence>
<feature type="domain" description="Transposase IS4-like" evidence="2">
    <location>
        <begin position="184"/>
        <end position="371"/>
    </location>
</feature>
<name>A0A0R2LDY7_9LACO</name>
<dbReference type="Proteomes" id="UP000051886">
    <property type="component" value="Unassembled WGS sequence"/>
</dbReference>
<keyword evidence="1" id="KW-0472">Membrane</keyword>
<dbReference type="GO" id="GO:0006313">
    <property type="term" value="P:DNA transposition"/>
    <property type="evidence" value="ECO:0007669"/>
    <property type="project" value="InterPro"/>
</dbReference>
<evidence type="ECO:0000259" key="2">
    <source>
        <dbReference type="Pfam" id="PF01609"/>
    </source>
</evidence>
<protein>
    <recommendedName>
        <fullName evidence="2">Transposase IS4-like domain-containing protein</fullName>
    </recommendedName>
</protein>
<evidence type="ECO:0000256" key="1">
    <source>
        <dbReference type="SAM" id="Phobius"/>
    </source>
</evidence>
<keyword evidence="4" id="KW-1185">Reference proteome</keyword>
<dbReference type="GO" id="GO:0003677">
    <property type="term" value="F:DNA binding"/>
    <property type="evidence" value="ECO:0007669"/>
    <property type="project" value="InterPro"/>
</dbReference>
<dbReference type="SUPFAM" id="SSF53098">
    <property type="entry name" value="Ribonuclease H-like"/>
    <property type="match status" value="1"/>
</dbReference>
<dbReference type="STRING" id="449659.IV66_GL001364"/>
<evidence type="ECO:0000313" key="3">
    <source>
        <dbReference type="EMBL" id="KRO00136.1"/>
    </source>
</evidence>
<dbReference type="InterPro" id="IPR002559">
    <property type="entry name" value="Transposase_11"/>
</dbReference>
<comment type="caution">
    <text evidence="3">The sequence shown here is derived from an EMBL/GenBank/DDBJ whole genome shotgun (WGS) entry which is preliminary data.</text>
</comment>
<evidence type="ECO:0000313" key="4">
    <source>
        <dbReference type="Proteomes" id="UP000051886"/>
    </source>
</evidence>
<dbReference type="EMBL" id="JQCN01000023">
    <property type="protein sequence ID" value="KRO00136.1"/>
    <property type="molecule type" value="Genomic_DNA"/>
</dbReference>
<proteinExistence type="predicted"/>
<dbReference type="InterPro" id="IPR012337">
    <property type="entry name" value="RNaseH-like_sf"/>
</dbReference>
<organism evidence="3 4">
    <name type="scientific">Ligilactobacillus pobuzihii</name>
    <dbReference type="NCBI Taxonomy" id="449659"/>
    <lineage>
        <taxon>Bacteria</taxon>
        <taxon>Bacillati</taxon>
        <taxon>Bacillota</taxon>
        <taxon>Bacilli</taxon>
        <taxon>Lactobacillales</taxon>
        <taxon>Lactobacillaceae</taxon>
        <taxon>Ligilactobacillus</taxon>
    </lineage>
</organism>
<gene>
    <name evidence="3" type="ORF">IV66_GL001364</name>
</gene>
<dbReference type="AlphaFoldDB" id="A0A0R2LDY7"/>
<keyword evidence="1" id="KW-0812">Transmembrane</keyword>
<dbReference type="GO" id="GO:0004803">
    <property type="term" value="F:transposase activity"/>
    <property type="evidence" value="ECO:0007669"/>
    <property type="project" value="InterPro"/>
</dbReference>
<feature type="transmembrane region" description="Helical" evidence="1">
    <location>
        <begin position="21"/>
        <end position="44"/>
    </location>
</feature>
<dbReference type="Pfam" id="PF01609">
    <property type="entry name" value="DDE_Tnp_1"/>
    <property type="match status" value="1"/>
</dbReference>